<dbReference type="PROSITE" id="PS51918">
    <property type="entry name" value="RADICAL_SAM"/>
    <property type="match status" value="1"/>
</dbReference>
<dbReference type="InterPro" id="IPR058240">
    <property type="entry name" value="rSAM_sf"/>
</dbReference>
<dbReference type="STRING" id="1798564.A3H55_00720"/>
<evidence type="ECO:0000256" key="8">
    <source>
        <dbReference type="ARBA" id="ARBA00023014"/>
    </source>
</evidence>
<dbReference type="InterPro" id="IPR013785">
    <property type="entry name" value="Aldolase_TIM"/>
</dbReference>
<keyword evidence="3" id="KW-0004">4Fe-4S</keyword>
<keyword evidence="4" id="KW-0949">S-adenosyl-L-methionine</keyword>
<evidence type="ECO:0000313" key="10">
    <source>
        <dbReference type="EMBL" id="OGG90873.1"/>
    </source>
</evidence>
<comment type="caution">
    <text evidence="10">The sequence shown here is derived from an EMBL/GenBank/DDBJ whole genome shotgun (WGS) entry which is preliminary data.</text>
</comment>
<comment type="similarity">
    <text evidence="2">Belongs to the organic radical-activating enzymes family.</text>
</comment>
<dbReference type="InterPro" id="IPR034457">
    <property type="entry name" value="Organic_radical-activating"/>
</dbReference>
<dbReference type="AlphaFoldDB" id="A0A1F6FYD7"/>
<dbReference type="SFLD" id="SFLDS00029">
    <property type="entry name" value="Radical_SAM"/>
    <property type="match status" value="1"/>
</dbReference>
<evidence type="ECO:0000256" key="4">
    <source>
        <dbReference type="ARBA" id="ARBA00022691"/>
    </source>
</evidence>
<evidence type="ECO:0000256" key="2">
    <source>
        <dbReference type="ARBA" id="ARBA00009777"/>
    </source>
</evidence>
<keyword evidence="7" id="KW-0408">Iron</keyword>
<dbReference type="SMART" id="SM00729">
    <property type="entry name" value="Elp3"/>
    <property type="match status" value="1"/>
</dbReference>
<evidence type="ECO:0000256" key="3">
    <source>
        <dbReference type="ARBA" id="ARBA00022485"/>
    </source>
</evidence>
<evidence type="ECO:0000313" key="11">
    <source>
        <dbReference type="Proteomes" id="UP000177998"/>
    </source>
</evidence>
<dbReference type="Gene3D" id="3.20.20.70">
    <property type="entry name" value="Aldolase class I"/>
    <property type="match status" value="1"/>
</dbReference>
<gene>
    <name evidence="10" type="ORF">A3H55_00720</name>
</gene>
<dbReference type="SFLD" id="SFLDG01067">
    <property type="entry name" value="SPASM/twitch_domain_containing"/>
    <property type="match status" value="1"/>
</dbReference>
<evidence type="ECO:0000256" key="6">
    <source>
        <dbReference type="ARBA" id="ARBA00023002"/>
    </source>
</evidence>
<reference evidence="10 11" key="1">
    <citation type="journal article" date="2016" name="Nat. Commun.">
        <title>Thousands of microbial genomes shed light on interconnected biogeochemical processes in an aquifer system.</title>
        <authorList>
            <person name="Anantharaman K."/>
            <person name="Brown C.T."/>
            <person name="Hug L.A."/>
            <person name="Sharon I."/>
            <person name="Castelle C.J."/>
            <person name="Probst A.J."/>
            <person name="Thomas B.C."/>
            <person name="Singh A."/>
            <person name="Wilkins M.J."/>
            <person name="Karaoz U."/>
            <person name="Brodie E.L."/>
            <person name="Williams K.H."/>
            <person name="Hubbard S.S."/>
            <person name="Banfield J.F."/>
        </authorList>
    </citation>
    <scope>NUCLEOTIDE SEQUENCE [LARGE SCALE GENOMIC DNA]</scope>
</reference>
<dbReference type="PANTHER" id="PTHR30352">
    <property type="entry name" value="PYRUVATE FORMATE-LYASE-ACTIVATING ENZYME"/>
    <property type="match status" value="1"/>
</dbReference>
<protein>
    <submittedName>
        <fullName evidence="10">Anaerobic ribonucleoside-triphosphate reductase activating protein</fullName>
    </submittedName>
</protein>
<proteinExistence type="inferred from homology"/>
<dbReference type="InterPro" id="IPR007197">
    <property type="entry name" value="rSAM"/>
</dbReference>
<evidence type="ECO:0000256" key="1">
    <source>
        <dbReference type="ARBA" id="ARBA00001966"/>
    </source>
</evidence>
<dbReference type="SFLD" id="SFLDG01094">
    <property type="entry name" value="Uncharacterised_Radical_SAM_Su"/>
    <property type="match status" value="1"/>
</dbReference>
<dbReference type="InterPro" id="IPR012840">
    <property type="entry name" value="NrdG2"/>
</dbReference>
<dbReference type="GO" id="GO:0051539">
    <property type="term" value="F:4 iron, 4 sulfur cluster binding"/>
    <property type="evidence" value="ECO:0007669"/>
    <property type="project" value="UniProtKB-KW"/>
</dbReference>
<dbReference type="EMBL" id="MFMZ01000031">
    <property type="protein sequence ID" value="OGG90873.1"/>
    <property type="molecule type" value="Genomic_DNA"/>
</dbReference>
<name>A0A1F6FYD7_9BACT</name>
<dbReference type="Pfam" id="PF04055">
    <property type="entry name" value="Radical_SAM"/>
    <property type="match status" value="1"/>
</dbReference>
<keyword evidence="5" id="KW-0479">Metal-binding</keyword>
<evidence type="ECO:0000259" key="9">
    <source>
        <dbReference type="PROSITE" id="PS51918"/>
    </source>
</evidence>
<keyword evidence="6" id="KW-0560">Oxidoreductase</keyword>
<dbReference type="PANTHER" id="PTHR30352:SF13">
    <property type="entry name" value="GLYCYL-RADICAL ENZYME ACTIVATING ENZYME YJJW-RELATED"/>
    <property type="match status" value="1"/>
</dbReference>
<dbReference type="PROSITE" id="PS01087">
    <property type="entry name" value="RADICAL_ACTIVATING"/>
    <property type="match status" value="1"/>
</dbReference>
<evidence type="ECO:0000256" key="7">
    <source>
        <dbReference type="ARBA" id="ARBA00023004"/>
    </source>
</evidence>
<comment type="cofactor">
    <cofactor evidence="1">
        <name>[4Fe-4S] cluster</name>
        <dbReference type="ChEBI" id="CHEBI:49883"/>
    </cofactor>
</comment>
<accession>A0A1F6FYD7</accession>
<sequence>MADCVFLFMLIGGLQKTSLLDYPDKVSAIIFTIGCNFRCGFCYNSHLVTAVKRAKIITEDEVFKFLKARKKILDAVVLTGGEPTRQKDLPDFIDKVKELGYLVKLDTNGTNPKMLKKLIKNKLVDYLAMDIKGPLPKYAKIANVSVSLLNIKKSIRLIMDSGLPYEFRSTILPALHNRQDLIAMAELISGARKYFLQKFMTGDNLNNREFKKLPSFTNKEMKELAKSCSAEVKLCSVR</sequence>
<dbReference type="GO" id="GO:0046872">
    <property type="term" value="F:metal ion binding"/>
    <property type="evidence" value="ECO:0007669"/>
    <property type="project" value="UniProtKB-KW"/>
</dbReference>
<evidence type="ECO:0000256" key="5">
    <source>
        <dbReference type="ARBA" id="ARBA00022723"/>
    </source>
</evidence>
<dbReference type="InterPro" id="IPR001989">
    <property type="entry name" value="Radical_activat_CS"/>
</dbReference>
<dbReference type="NCBIfam" id="TIGR02495">
    <property type="entry name" value="NrdG2"/>
    <property type="match status" value="1"/>
</dbReference>
<dbReference type="Proteomes" id="UP000177998">
    <property type="component" value="Unassembled WGS sequence"/>
</dbReference>
<feature type="domain" description="Radical SAM core" evidence="9">
    <location>
        <begin position="21"/>
        <end position="231"/>
    </location>
</feature>
<dbReference type="InterPro" id="IPR006638">
    <property type="entry name" value="Elp3/MiaA/NifB-like_rSAM"/>
</dbReference>
<dbReference type="SUPFAM" id="SSF102114">
    <property type="entry name" value="Radical SAM enzymes"/>
    <property type="match status" value="1"/>
</dbReference>
<dbReference type="CDD" id="cd01335">
    <property type="entry name" value="Radical_SAM"/>
    <property type="match status" value="1"/>
</dbReference>
<organism evidence="10 11">
    <name type="scientific">Candidatus Kuenenbacteria bacterium RIFCSPLOWO2_02_FULL_42_16</name>
    <dbReference type="NCBI Taxonomy" id="1798564"/>
    <lineage>
        <taxon>Bacteria</taxon>
        <taxon>Candidatus Kueneniibacteriota</taxon>
    </lineage>
</organism>
<dbReference type="GO" id="GO:0016491">
    <property type="term" value="F:oxidoreductase activity"/>
    <property type="evidence" value="ECO:0007669"/>
    <property type="project" value="UniProtKB-KW"/>
</dbReference>
<keyword evidence="8" id="KW-0411">Iron-sulfur</keyword>